<evidence type="ECO:0000256" key="6">
    <source>
        <dbReference type="ARBA" id="ARBA00038076"/>
    </source>
</evidence>
<evidence type="ECO:0000256" key="3">
    <source>
        <dbReference type="ARBA" id="ARBA00022692"/>
    </source>
</evidence>
<evidence type="ECO:0000256" key="2">
    <source>
        <dbReference type="ARBA" id="ARBA00022475"/>
    </source>
</evidence>
<keyword evidence="11" id="KW-1185">Reference proteome</keyword>
<feature type="domain" description="ABC3 transporter permease C-terminal" evidence="8">
    <location>
        <begin position="299"/>
        <end position="410"/>
    </location>
</feature>
<keyword evidence="3 7" id="KW-0812">Transmembrane</keyword>
<feature type="transmembrane region" description="Helical" evidence="7">
    <location>
        <begin position="29"/>
        <end position="50"/>
    </location>
</feature>
<comment type="similarity">
    <text evidence="6">Belongs to the ABC-4 integral membrane protein family.</text>
</comment>
<accession>A0ABU3PHH3</accession>
<dbReference type="Pfam" id="PF12704">
    <property type="entry name" value="MacB_PCD"/>
    <property type="match status" value="1"/>
</dbReference>
<feature type="transmembrane region" description="Helical" evidence="7">
    <location>
        <begin position="291"/>
        <end position="319"/>
    </location>
</feature>
<dbReference type="EMBL" id="JAVXZY010000011">
    <property type="protein sequence ID" value="MDT9001812.1"/>
    <property type="molecule type" value="Genomic_DNA"/>
</dbReference>
<keyword evidence="2" id="KW-1003">Cell membrane</keyword>
<evidence type="ECO:0000313" key="10">
    <source>
        <dbReference type="EMBL" id="MDT9001812.1"/>
    </source>
</evidence>
<feature type="domain" description="MacB-like periplasmic core" evidence="9">
    <location>
        <begin position="61"/>
        <end position="250"/>
    </location>
</feature>
<organism evidence="10 11">
    <name type="scientific">Roseateles aquae</name>
    <dbReference type="NCBI Taxonomy" id="3077235"/>
    <lineage>
        <taxon>Bacteria</taxon>
        <taxon>Pseudomonadati</taxon>
        <taxon>Pseudomonadota</taxon>
        <taxon>Betaproteobacteria</taxon>
        <taxon>Burkholderiales</taxon>
        <taxon>Sphaerotilaceae</taxon>
        <taxon>Roseateles</taxon>
    </lineage>
</organism>
<dbReference type="Pfam" id="PF02687">
    <property type="entry name" value="FtsX"/>
    <property type="match status" value="1"/>
</dbReference>
<dbReference type="PANTHER" id="PTHR30572">
    <property type="entry name" value="MEMBRANE COMPONENT OF TRANSPORTER-RELATED"/>
    <property type="match status" value="1"/>
</dbReference>
<sequence length="416" mass="44887">MIRLPSSLQVLLHLRPIFSSLLRHKTAAGLIVLEVALSCAIISNAVFLIGQRLAAMQIPSGLQEAGLLVLRYSSYAKGQDLDAISTQDLALLRALPGVQSAALVNQLPFGNHSSSGGVSVRADDASGGFNVGWYNVGEGWLQSMGVRLIEGRDFRPDEYRTIAQVRADEGQKVRVALINKALAQQLFPGESALGREIYPGGPEPVQVIGIVDELIRARPSDLRSQGPGSLIVPLRTDFSTGLYLLRVDPAQQDTLLKAATARLDAEGGRRLLASARPFAEQREAYFRQDRYMAALLGLVCLLLLVVTALGIVGLASFWVRQRQRMIGTRRALGATRRQILHYFQLENLLLTGTGLLLGTLGAFGINLLLMLSYEVPRLPLAYLPVGAGTLLLLGQLAVLGPARRAAELPPVAALRA</sequence>
<dbReference type="PANTHER" id="PTHR30572:SF4">
    <property type="entry name" value="ABC TRANSPORTER PERMEASE YTRF"/>
    <property type="match status" value="1"/>
</dbReference>
<gene>
    <name evidence="10" type="ORF">RQP53_21225</name>
</gene>
<evidence type="ECO:0000256" key="1">
    <source>
        <dbReference type="ARBA" id="ARBA00004651"/>
    </source>
</evidence>
<name>A0ABU3PHH3_9BURK</name>
<dbReference type="InterPro" id="IPR025857">
    <property type="entry name" value="MacB_PCD"/>
</dbReference>
<evidence type="ECO:0000313" key="11">
    <source>
        <dbReference type="Proteomes" id="UP001246372"/>
    </source>
</evidence>
<evidence type="ECO:0000256" key="5">
    <source>
        <dbReference type="ARBA" id="ARBA00023136"/>
    </source>
</evidence>
<evidence type="ECO:0000259" key="8">
    <source>
        <dbReference type="Pfam" id="PF02687"/>
    </source>
</evidence>
<reference evidence="10" key="1">
    <citation type="submission" date="2023-09" db="EMBL/GenBank/DDBJ databases">
        <title>Paucibacter sp. APW11 Genome sequencing and assembly.</title>
        <authorList>
            <person name="Kim I."/>
        </authorList>
    </citation>
    <scope>NUCLEOTIDE SEQUENCE</scope>
    <source>
        <strain evidence="10">APW11</strain>
    </source>
</reference>
<dbReference type="InterPro" id="IPR050250">
    <property type="entry name" value="Macrolide_Exporter_MacB"/>
</dbReference>
<comment type="subcellular location">
    <subcellularLocation>
        <location evidence="1">Cell membrane</location>
        <topology evidence="1">Multi-pass membrane protein</topology>
    </subcellularLocation>
</comment>
<dbReference type="Proteomes" id="UP001246372">
    <property type="component" value="Unassembled WGS sequence"/>
</dbReference>
<keyword evidence="5 7" id="KW-0472">Membrane</keyword>
<proteinExistence type="inferred from homology"/>
<feature type="transmembrane region" description="Helical" evidence="7">
    <location>
        <begin position="348"/>
        <end position="369"/>
    </location>
</feature>
<evidence type="ECO:0000256" key="7">
    <source>
        <dbReference type="SAM" id="Phobius"/>
    </source>
</evidence>
<dbReference type="RefSeq" id="WP_315652695.1">
    <property type="nucleotide sequence ID" value="NZ_JAVXZY010000011.1"/>
</dbReference>
<evidence type="ECO:0000256" key="4">
    <source>
        <dbReference type="ARBA" id="ARBA00022989"/>
    </source>
</evidence>
<keyword evidence="4 7" id="KW-1133">Transmembrane helix</keyword>
<feature type="transmembrane region" description="Helical" evidence="7">
    <location>
        <begin position="381"/>
        <end position="400"/>
    </location>
</feature>
<comment type="caution">
    <text evidence="10">The sequence shown here is derived from an EMBL/GenBank/DDBJ whole genome shotgun (WGS) entry which is preliminary data.</text>
</comment>
<dbReference type="InterPro" id="IPR003838">
    <property type="entry name" value="ABC3_permease_C"/>
</dbReference>
<evidence type="ECO:0000259" key="9">
    <source>
        <dbReference type="Pfam" id="PF12704"/>
    </source>
</evidence>
<protein>
    <submittedName>
        <fullName evidence="10">FtsX-like permease family protein</fullName>
    </submittedName>
</protein>